<dbReference type="EMBL" id="BCMG01000009">
    <property type="protein sequence ID" value="GAX01753.1"/>
    <property type="molecule type" value="Genomic_DNA"/>
</dbReference>
<evidence type="ECO:0000313" key="3">
    <source>
        <dbReference type="Proteomes" id="UP000198402"/>
    </source>
</evidence>
<dbReference type="RefSeq" id="WP_133286358.1">
    <property type="nucleotide sequence ID" value="NZ_BBFL01000010.1"/>
</dbReference>
<organism evidence="2 3">
    <name type="scientific">Secundilactobacillus silagei JCM 19001</name>
    <dbReference type="NCBI Taxonomy" id="1302250"/>
    <lineage>
        <taxon>Bacteria</taxon>
        <taxon>Bacillati</taxon>
        <taxon>Bacillota</taxon>
        <taxon>Bacilli</taxon>
        <taxon>Lactobacillales</taxon>
        <taxon>Lactobacillaceae</taxon>
        <taxon>Secundilactobacillus</taxon>
    </lineage>
</organism>
<name>A0A1Z5IJ13_9LACO</name>
<accession>A0A1Z5IJ13</accession>
<reference evidence="2 3" key="1">
    <citation type="submission" date="2015-11" db="EMBL/GenBank/DDBJ databases">
        <title>Draft genome sequences of new species of the genus Lactobacillus isolated from orchardgrass silage.</title>
        <authorList>
            <person name="Tohno M."/>
            <person name="Tanizawa Y."/>
            <person name="Arita M."/>
        </authorList>
    </citation>
    <scope>NUCLEOTIDE SEQUENCE [LARGE SCALE GENOMIC DNA]</scope>
    <source>
        <strain evidence="2 3">IWT126</strain>
    </source>
</reference>
<keyword evidence="3" id="KW-1185">Reference proteome</keyword>
<feature type="transmembrane region" description="Helical" evidence="1">
    <location>
        <begin position="38"/>
        <end position="56"/>
    </location>
</feature>
<comment type="caution">
    <text evidence="2">The sequence shown here is derived from an EMBL/GenBank/DDBJ whole genome shotgun (WGS) entry which is preliminary data.</text>
</comment>
<keyword evidence="1" id="KW-0472">Membrane</keyword>
<proteinExistence type="predicted"/>
<feature type="transmembrane region" description="Helical" evidence="1">
    <location>
        <begin position="63"/>
        <end position="79"/>
    </location>
</feature>
<evidence type="ECO:0000313" key="2">
    <source>
        <dbReference type="EMBL" id="GAX01753.1"/>
    </source>
</evidence>
<dbReference type="OrthoDB" id="2329963at2"/>
<feature type="transmembrane region" description="Helical" evidence="1">
    <location>
        <begin position="12"/>
        <end position="32"/>
    </location>
</feature>
<feature type="transmembrane region" description="Helical" evidence="1">
    <location>
        <begin position="85"/>
        <end position="105"/>
    </location>
</feature>
<gene>
    <name evidence="2" type="ORF">IWT126_01796</name>
</gene>
<evidence type="ECO:0000256" key="1">
    <source>
        <dbReference type="SAM" id="Phobius"/>
    </source>
</evidence>
<dbReference type="STRING" id="1302250.GCA_001313225_02250"/>
<dbReference type="AlphaFoldDB" id="A0A1Z5IJ13"/>
<protein>
    <recommendedName>
        <fullName evidence="4">Integral membrane protein</fullName>
    </recommendedName>
</protein>
<evidence type="ECO:0008006" key="4">
    <source>
        <dbReference type="Google" id="ProtNLM"/>
    </source>
</evidence>
<sequence length="108" mass="11985">MTILKRIGWPYWALSIVLGVVLPVLLHSISIGGLWRSGVIYGLIYSVTAGVIGHYVKRRGDSWWLLFVLPVLFALGILMSGPKYAIYFAPVYLCISYLAYGLSAMEGM</sequence>
<keyword evidence="1" id="KW-0812">Transmembrane</keyword>
<keyword evidence="1" id="KW-1133">Transmembrane helix</keyword>
<dbReference type="Proteomes" id="UP000198402">
    <property type="component" value="Unassembled WGS sequence"/>
</dbReference>